<sequence length="77" mass="8656">MRYLTIISMILVFSACGNKLSTLKFTGEKVSKTVSTCTEAAKNVCTELEKVSEINLAIQEGEHENTVNSWDTHMMLW</sequence>
<evidence type="ECO:0008006" key="3">
    <source>
        <dbReference type="Google" id="ProtNLM"/>
    </source>
</evidence>
<evidence type="ECO:0000313" key="2">
    <source>
        <dbReference type="Proteomes" id="UP000321533"/>
    </source>
</evidence>
<evidence type="ECO:0000313" key="1">
    <source>
        <dbReference type="EMBL" id="QEC66028.1"/>
    </source>
</evidence>
<keyword evidence="2" id="KW-1185">Reference proteome</keyword>
<dbReference type="Proteomes" id="UP000321533">
    <property type="component" value="Chromosome"/>
</dbReference>
<dbReference type="PROSITE" id="PS51257">
    <property type="entry name" value="PROKAR_LIPOPROTEIN"/>
    <property type="match status" value="1"/>
</dbReference>
<reference evidence="1 2" key="1">
    <citation type="journal article" date="2016" name="Int. J. Syst. Evol. Microbiol.">
        <title>Panacibacter ginsenosidivorans gen. nov., sp. nov., with ginsenoside converting activity isolated from soil of a ginseng field.</title>
        <authorList>
            <person name="Siddiqi M.Z."/>
            <person name="Muhammad Shafi S."/>
            <person name="Choi K.D."/>
            <person name="Im W.T."/>
        </authorList>
    </citation>
    <scope>NUCLEOTIDE SEQUENCE [LARGE SCALE GENOMIC DNA]</scope>
    <source>
        <strain evidence="1 2">Gsoil1550</strain>
    </source>
</reference>
<dbReference type="KEGG" id="pgin:FRZ67_01420"/>
<dbReference type="RefSeq" id="WP_147187828.1">
    <property type="nucleotide sequence ID" value="NZ_CP042435.1"/>
</dbReference>
<gene>
    <name evidence="1" type="ORF">FRZ67_01420</name>
</gene>
<dbReference type="AlphaFoldDB" id="A0A5B8V4C3"/>
<proteinExistence type="predicted"/>
<name>A0A5B8V4C3_9BACT</name>
<organism evidence="1 2">
    <name type="scientific">Panacibacter ginsenosidivorans</name>
    <dbReference type="NCBI Taxonomy" id="1813871"/>
    <lineage>
        <taxon>Bacteria</taxon>
        <taxon>Pseudomonadati</taxon>
        <taxon>Bacteroidota</taxon>
        <taxon>Chitinophagia</taxon>
        <taxon>Chitinophagales</taxon>
        <taxon>Chitinophagaceae</taxon>
        <taxon>Panacibacter</taxon>
    </lineage>
</organism>
<protein>
    <recommendedName>
        <fullName evidence="3">Lipoprotein</fullName>
    </recommendedName>
</protein>
<dbReference type="EMBL" id="CP042435">
    <property type="protein sequence ID" value="QEC66028.1"/>
    <property type="molecule type" value="Genomic_DNA"/>
</dbReference>
<accession>A0A5B8V4C3</accession>